<organism evidence="3 4">
    <name type="scientific">Frigoribacterium faeni</name>
    <dbReference type="NCBI Taxonomy" id="145483"/>
    <lineage>
        <taxon>Bacteria</taxon>
        <taxon>Bacillati</taxon>
        <taxon>Actinomycetota</taxon>
        <taxon>Actinomycetes</taxon>
        <taxon>Micrococcales</taxon>
        <taxon>Microbacteriaceae</taxon>
        <taxon>Frigoribacterium</taxon>
    </lineage>
</organism>
<sequence>MAARETSRRNPATRVLAALSGASLVLGLGSLAVVSPAAAADYPTWAEVEAAKGDTAATQRQVDRVVASLDGLEKTAAARSDDAVAAAQADAEAEAALAAASQAADQLADRAARAAASADEAHQQAGRLAGRLFLTGGTQSMSSELFASDDPDAVLYRLGALTQLGDRWQNVLSDATASSNTVASLSAQASAAATERDSLAREARTAADTATAAQARADAEVTSATEQSTELYAQLATLKDTSAEVEQRYRTGVAARAAYEAQQKAARRAAAEAEAARTPSAPAGGAETSSGGSGSAGSGSGSAGGGSTAPPSGAVDDPAGAKAFAATLVGTGSEYTCLVQLWNKESGWRTTASNPGSGAYGIPQSLPGNKMASVAFDWQTNYRTQVTWGVGYIRQSYGTMCGAWAHSVANDWY</sequence>
<evidence type="ECO:0000256" key="1">
    <source>
        <dbReference type="SAM" id="MobiDB-lite"/>
    </source>
</evidence>
<feature type="chain" id="PRO_5030660949" evidence="2">
    <location>
        <begin position="40"/>
        <end position="413"/>
    </location>
</feature>
<reference evidence="3 4" key="1">
    <citation type="submission" date="2020-07" db="EMBL/GenBank/DDBJ databases">
        <title>Sequencing the genomes of 1000 actinobacteria strains.</title>
        <authorList>
            <person name="Klenk H.-P."/>
        </authorList>
    </citation>
    <scope>NUCLEOTIDE SEQUENCE [LARGE SCALE GENOMIC DNA]</scope>
    <source>
        <strain evidence="3 4">DSM 10309</strain>
    </source>
</reference>
<feature type="region of interest" description="Disordered" evidence="1">
    <location>
        <begin position="270"/>
        <end position="315"/>
    </location>
</feature>
<evidence type="ECO:0000313" key="3">
    <source>
        <dbReference type="EMBL" id="MBA8813237.1"/>
    </source>
</evidence>
<dbReference type="InterPro" id="IPR023346">
    <property type="entry name" value="Lysozyme-like_dom_sf"/>
</dbReference>
<dbReference type="AlphaFoldDB" id="A0A7W3PIX1"/>
<proteinExistence type="predicted"/>
<keyword evidence="2" id="KW-0732">Signal</keyword>
<feature type="compositionally biased region" description="Low complexity" evidence="1">
    <location>
        <begin position="276"/>
        <end position="290"/>
    </location>
</feature>
<evidence type="ECO:0000313" key="4">
    <source>
        <dbReference type="Proteomes" id="UP000522688"/>
    </source>
</evidence>
<dbReference type="Proteomes" id="UP000522688">
    <property type="component" value="Unassembled WGS sequence"/>
</dbReference>
<dbReference type="EMBL" id="JACGWW010000002">
    <property type="protein sequence ID" value="MBA8813237.1"/>
    <property type="molecule type" value="Genomic_DNA"/>
</dbReference>
<dbReference type="SUPFAM" id="SSF53955">
    <property type="entry name" value="Lysozyme-like"/>
    <property type="match status" value="1"/>
</dbReference>
<feature type="compositionally biased region" description="Gly residues" evidence="1">
    <location>
        <begin position="291"/>
        <end position="307"/>
    </location>
</feature>
<gene>
    <name evidence="3" type="ORF">FB463_001486</name>
</gene>
<dbReference type="RefSeq" id="WP_167627297.1">
    <property type="nucleotide sequence ID" value="NZ_BAAAHR010000001.1"/>
</dbReference>
<name>A0A7W3PIX1_9MICO</name>
<protein>
    <submittedName>
        <fullName evidence="3">Septal ring factor EnvC (AmiA/AmiB activator)</fullName>
    </submittedName>
</protein>
<accession>A0A7W3PIX1</accession>
<comment type="caution">
    <text evidence="3">The sequence shown here is derived from an EMBL/GenBank/DDBJ whole genome shotgun (WGS) entry which is preliminary data.</text>
</comment>
<evidence type="ECO:0000256" key="2">
    <source>
        <dbReference type="SAM" id="SignalP"/>
    </source>
</evidence>
<feature type="signal peptide" evidence="2">
    <location>
        <begin position="1"/>
        <end position="39"/>
    </location>
</feature>